<reference evidence="6 7" key="1">
    <citation type="submission" date="2016-10" db="EMBL/GenBank/DDBJ databases">
        <authorList>
            <person name="de Groot N.N."/>
        </authorList>
    </citation>
    <scope>NUCLEOTIDE SEQUENCE [LARGE SCALE GENOMIC DNA]</scope>
    <source>
        <strain evidence="6 7">MON 2.2</strain>
    </source>
</reference>
<dbReference type="InterPro" id="IPR003018">
    <property type="entry name" value="GAF"/>
</dbReference>
<evidence type="ECO:0000259" key="5">
    <source>
        <dbReference type="PROSITE" id="PS50921"/>
    </source>
</evidence>
<sequence>MTPPLNLHEQLAEAARDLEAEPDTQHTLERSVALALELVPHADQAGISIVHRKGRIETPAASTDAVLRADELQYQLAEGPSLDAIWTQDIVTSEDLRQDPRWPQWAPQVSSHLNLVSMLCVQLFTSTTVVGGINLYSTRSHAFDRDDLDIAGYLAAHVAVAVAESQTEDQLRLAAVNRTAIGQAQGIVMERFSVDANRAFDLLRRVSQSSNTRLLLVATDIVSTRRVPGV</sequence>
<dbReference type="InterPro" id="IPR005561">
    <property type="entry name" value="ANTAR"/>
</dbReference>
<evidence type="ECO:0000256" key="3">
    <source>
        <dbReference type="ARBA" id="ARBA00023015"/>
    </source>
</evidence>
<keyword evidence="4" id="KW-0804">Transcription</keyword>
<accession>A0A1G7BTU2</accession>
<dbReference type="AlphaFoldDB" id="A0A1G7BTU2"/>
<keyword evidence="1" id="KW-0808">Transferase</keyword>
<dbReference type="SMART" id="SM01012">
    <property type="entry name" value="ANTAR"/>
    <property type="match status" value="1"/>
</dbReference>
<dbReference type="STRING" id="675864.SAMN04489747_3063"/>
<evidence type="ECO:0000256" key="2">
    <source>
        <dbReference type="ARBA" id="ARBA00022777"/>
    </source>
</evidence>
<keyword evidence="3" id="KW-0805">Transcription regulation</keyword>
<dbReference type="Pfam" id="PF03861">
    <property type="entry name" value="ANTAR"/>
    <property type="match status" value="1"/>
</dbReference>
<dbReference type="Gene3D" id="3.30.450.40">
    <property type="match status" value="1"/>
</dbReference>
<dbReference type="InterPro" id="IPR011006">
    <property type="entry name" value="CheY-like_superfamily"/>
</dbReference>
<evidence type="ECO:0000256" key="1">
    <source>
        <dbReference type="ARBA" id="ARBA00022679"/>
    </source>
</evidence>
<feature type="domain" description="ANTAR" evidence="5">
    <location>
        <begin position="161"/>
        <end position="222"/>
    </location>
</feature>
<dbReference type="Proteomes" id="UP000198546">
    <property type="component" value="Chromosome i"/>
</dbReference>
<dbReference type="InterPro" id="IPR029016">
    <property type="entry name" value="GAF-like_dom_sf"/>
</dbReference>
<dbReference type="PROSITE" id="PS50921">
    <property type="entry name" value="ANTAR"/>
    <property type="match status" value="1"/>
</dbReference>
<dbReference type="SMART" id="SM00065">
    <property type="entry name" value="GAF"/>
    <property type="match status" value="1"/>
</dbReference>
<dbReference type="EMBL" id="LT629688">
    <property type="protein sequence ID" value="SDE30392.1"/>
    <property type="molecule type" value="Genomic_DNA"/>
</dbReference>
<organism evidence="6 7">
    <name type="scientific">Auraticoccus monumenti</name>
    <dbReference type="NCBI Taxonomy" id="675864"/>
    <lineage>
        <taxon>Bacteria</taxon>
        <taxon>Bacillati</taxon>
        <taxon>Actinomycetota</taxon>
        <taxon>Actinomycetes</taxon>
        <taxon>Propionibacteriales</taxon>
        <taxon>Propionibacteriaceae</taxon>
        <taxon>Auraticoccus</taxon>
    </lineage>
</organism>
<keyword evidence="2" id="KW-0418">Kinase</keyword>
<dbReference type="OrthoDB" id="3688893at2"/>
<dbReference type="RefSeq" id="WP_090594743.1">
    <property type="nucleotide sequence ID" value="NZ_LT629688.1"/>
</dbReference>
<dbReference type="GO" id="GO:0016301">
    <property type="term" value="F:kinase activity"/>
    <property type="evidence" value="ECO:0007669"/>
    <property type="project" value="UniProtKB-KW"/>
</dbReference>
<dbReference type="SUPFAM" id="SSF52172">
    <property type="entry name" value="CheY-like"/>
    <property type="match status" value="1"/>
</dbReference>
<dbReference type="GO" id="GO:0003723">
    <property type="term" value="F:RNA binding"/>
    <property type="evidence" value="ECO:0007669"/>
    <property type="project" value="InterPro"/>
</dbReference>
<dbReference type="SUPFAM" id="SSF55781">
    <property type="entry name" value="GAF domain-like"/>
    <property type="match status" value="1"/>
</dbReference>
<keyword evidence="7" id="KW-1185">Reference proteome</keyword>
<dbReference type="InterPro" id="IPR012074">
    <property type="entry name" value="GAF_ANTAR"/>
</dbReference>
<evidence type="ECO:0000313" key="6">
    <source>
        <dbReference type="EMBL" id="SDE30392.1"/>
    </source>
</evidence>
<dbReference type="Pfam" id="PF13185">
    <property type="entry name" value="GAF_2"/>
    <property type="match status" value="1"/>
</dbReference>
<evidence type="ECO:0000256" key="4">
    <source>
        <dbReference type="ARBA" id="ARBA00023163"/>
    </source>
</evidence>
<dbReference type="InterPro" id="IPR036388">
    <property type="entry name" value="WH-like_DNA-bd_sf"/>
</dbReference>
<proteinExistence type="predicted"/>
<gene>
    <name evidence="6" type="ORF">SAMN04489747_3063</name>
</gene>
<evidence type="ECO:0000313" key="7">
    <source>
        <dbReference type="Proteomes" id="UP000198546"/>
    </source>
</evidence>
<protein>
    <submittedName>
        <fullName evidence="6">GAF domain-containing protein</fullName>
    </submittedName>
</protein>
<name>A0A1G7BTU2_9ACTN</name>
<dbReference type="PIRSF" id="PIRSF036625">
    <property type="entry name" value="GAF_ANTAR"/>
    <property type="match status" value="1"/>
</dbReference>
<dbReference type="Gene3D" id="1.10.10.10">
    <property type="entry name" value="Winged helix-like DNA-binding domain superfamily/Winged helix DNA-binding domain"/>
    <property type="match status" value="1"/>
</dbReference>